<evidence type="ECO:0000259" key="2">
    <source>
        <dbReference type="Pfam" id="PF14244"/>
    </source>
</evidence>
<reference evidence="3" key="1">
    <citation type="submission" date="2020-06" db="EMBL/GenBank/DDBJ databases">
        <authorList>
            <person name="Li T."/>
            <person name="Hu X."/>
            <person name="Zhang T."/>
            <person name="Song X."/>
            <person name="Zhang H."/>
            <person name="Dai N."/>
            <person name="Sheng W."/>
            <person name="Hou X."/>
            <person name="Wei L."/>
        </authorList>
    </citation>
    <scope>NUCLEOTIDE SEQUENCE</scope>
    <source>
        <strain evidence="3">KEN8</strain>
        <tissue evidence="3">Leaf</tissue>
    </source>
</reference>
<feature type="domain" description="Retrotransposon Copia-like N-terminal" evidence="2">
    <location>
        <begin position="24"/>
        <end position="69"/>
    </location>
</feature>
<dbReference type="Pfam" id="PF14244">
    <property type="entry name" value="Retrotran_gag_3"/>
    <property type="match status" value="1"/>
</dbReference>
<feature type="region of interest" description="Disordered" evidence="1">
    <location>
        <begin position="68"/>
        <end position="90"/>
    </location>
</feature>
<evidence type="ECO:0000313" key="3">
    <source>
        <dbReference type="EMBL" id="KAL0396105.1"/>
    </source>
</evidence>
<feature type="compositionally biased region" description="Basic and acidic residues" evidence="1">
    <location>
        <begin position="114"/>
        <end position="124"/>
    </location>
</feature>
<dbReference type="InterPro" id="IPR029472">
    <property type="entry name" value="Copia-like_N"/>
</dbReference>
<proteinExistence type="predicted"/>
<gene>
    <name evidence="3" type="ORF">Scaly_0058900</name>
</gene>
<evidence type="ECO:0000256" key="1">
    <source>
        <dbReference type="SAM" id="MobiDB-lite"/>
    </source>
</evidence>
<dbReference type="PANTHER" id="PTHR37610:SF97">
    <property type="entry name" value="RETROTRANSPOSON GAG DOMAIN-CONTAINING PROTEIN"/>
    <property type="match status" value="1"/>
</dbReference>
<accession>A0AAW2SVG4</accession>
<sequence length="140" mass="15580">MIDEKVATSSAKKTLEISSLYLLHLSDSPGAIITTCMLNGDNYDMWEKAMANALRSKNKLEFIDGSLRKLDSDNPEDQHTNKQNSREVPRVLENTYEDLAESINGIIETGNEGEVSKLKERPDASNEAVAQVENGITRPR</sequence>
<name>A0AAW2SVG4_9LAMI</name>
<dbReference type="AlphaFoldDB" id="A0AAW2SVG4"/>
<comment type="caution">
    <text evidence="3">The sequence shown here is derived from an EMBL/GenBank/DDBJ whole genome shotgun (WGS) entry which is preliminary data.</text>
</comment>
<dbReference type="PANTHER" id="PTHR37610">
    <property type="entry name" value="CCHC-TYPE DOMAIN-CONTAINING PROTEIN"/>
    <property type="match status" value="1"/>
</dbReference>
<dbReference type="EMBL" id="JACGWM010000001">
    <property type="protein sequence ID" value="KAL0396105.1"/>
    <property type="molecule type" value="Genomic_DNA"/>
</dbReference>
<organism evidence="3">
    <name type="scientific">Sesamum calycinum</name>
    <dbReference type="NCBI Taxonomy" id="2727403"/>
    <lineage>
        <taxon>Eukaryota</taxon>
        <taxon>Viridiplantae</taxon>
        <taxon>Streptophyta</taxon>
        <taxon>Embryophyta</taxon>
        <taxon>Tracheophyta</taxon>
        <taxon>Spermatophyta</taxon>
        <taxon>Magnoliopsida</taxon>
        <taxon>eudicotyledons</taxon>
        <taxon>Gunneridae</taxon>
        <taxon>Pentapetalae</taxon>
        <taxon>asterids</taxon>
        <taxon>lamiids</taxon>
        <taxon>Lamiales</taxon>
        <taxon>Pedaliaceae</taxon>
        <taxon>Sesamum</taxon>
    </lineage>
</organism>
<feature type="region of interest" description="Disordered" evidence="1">
    <location>
        <begin position="113"/>
        <end position="140"/>
    </location>
</feature>
<protein>
    <recommendedName>
        <fullName evidence="2">Retrotransposon Copia-like N-terminal domain-containing protein</fullName>
    </recommendedName>
</protein>
<reference evidence="3" key="2">
    <citation type="journal article" date="2024" name="Plant">
        <title>Genomic evolution and insights into agronomic trait innovations of Sesamum species.</title>
        <authorList>
            <person name="Miao H."/>
            <person name="Wang L."/>
            <person name="Qu L."/>
            <person name="Liu H."/>
            <person name="Sun Y."/>
            <person name="Le M."/>
            <person name="Wang Q."/>
            <person name="Wei S."/>
            <person name="Zheng Y."/>
            <person name="Lin W."/>
            <person name="Duan Y."/>
            <person name="Cao H."/>
            <person name="Xiong S."/>
            <person name="Wang X."/>
            <person name="Wei L."/>
            <person name="Li C."/>
            <person name="Ma Q."/>
            <person name="Ju M."/>
            <person name="Zhao R."/>
            <person name="Li G."/>
            <person name="Mu C."/>
            <person name="Tian Q."/>
            <person name="Mei H."/>
            <person name="Zhang T."/>
            <person name="Gao T."/>
            <person name="Zhang H."/>
        </authorList>
    </citation>
    <scope>NUCLEOTIDE SEQUENCE</scope>
    <source>
        <strain evidence="3">KEN8</strain>
    </source>
</reference>